<evidence type="ECO:0000256" key="2">
    <source>
        <dbReference type="ARBA" id="ARBA00022679"/>
    </source>
</evidence>
<dbReference type="Pfam" id="PF01648">
    <property type="entry name" value="ACPS"/>
    <property type="match status" value="1"/>
</dbReference>
<dbReference type="GO" id="GO:0005829">
    <property type="term" value="C:cytosol"/>
    <property type="evidence" value="ECO:0007669"/>
    <property type="project" value="TreeGrafter"/>
</dbReference>
<evidence type="ECO:0000256" key="1">
    <source>
        <dbReference type="ARBA" id="ARBA00010990"/>
    </source>
</evidence>
<dbReference type="Gene3D" id="3.90.470.20">
    <property type="entry name" value="4'-phosphopantetheinyl transferase domain"/>
    <property type="match status" value="2"/>
</dbReference>
<feature type="domain" description="4'-phosphopantetheinyl transferase N-terminal" evidence="4">
    <location>
        <begin position="16"/>
        <end position="97"/>
    </location>
</feature>
<dbReference type="GO" id="GO:0000287">
    <property type="term" value="F:magnesium ion binding"/>
    <property type="evidence" value="ECO:0007669"/>
    <property type="project" value="InterPro"/>
</dbReference>
<reference evidence="5" key="1">
    <citation type="submission" date="2020-01" db="EMBL/GenBank/DDBJ databases">
        <authorList>
            <person name="Meier V. D."/>
            <person name="Meier V D."/>
        </authorList>
    </citation>
    <scope>NUCLEOTIDE SEQUENCE</scope>
    <source>
        <strain evidence="5">HLG_WM_MAG_10</strain>
    </source>
</reference>
<dbReference type="InterPro" id="IPR037143">
    <property type="entry name" value="4-PPantetheinyl_Trfase_dom_sf"/>
</dbReference>
<protein>
    <submittedName>
        <fullName evidence="5">Uncharacterized protein</fullName>
    </submittedName>
</protein>
<dbReference type="PANTHER" id="PTHR12215">
    <property type="entry name" value="PHOSPHOPANTETHEINE TRANSFERASE"/>
    <property type="match status" value="1"/>
</dbReference>
<evidence type="ECO:0000313" key="5">
    <source>
        <dbReference type="EMBL" id="CAA6818844.1"/>
    </source>
</evidence>
<evidence type="ECO:0000259" key="4">
    <source>
        <dbReference type="Pfam" id="PF22624"/>
    </source>
</evidence>
<feature type="domain" description="4'-phosphopantetheinyl transferase" evidence="3">
    <location>
        <begin position="105"/>
        <end position="189"/>
    </location>
</feature>
<proteinExistence type="inferred from homology"/>
<dbReference type="InterPro" id="IPR055066">
    <property type="entry name" value="AASDHPPT_N"/>
</dbReference>
<dbReference type="GO" id="GO:0008897">
    <property type="term" value="F:holo-[acyl-carrier-protein] synthase activity"/>
    <property type="evidence" value="ECO:0007669"/>
    <property type="project" value="InterPro"/>
</dbReference>
<dbReference type="InterPro" id="IPR008278">
    <property type="entry name" value="4-PPantetheinyl_Trfase_dom"/>
</dbReference>
<dbReference type="PANTHER" id="PTHR12215:SF15">
    <property type="entry name" value="4'-PHOSPHOPANTETHEINYL TRANSFERASE SUPERFAMILY-RELATED"/>
    <property type="match status" value="1"/>
</dbReference>
<dbReference type="AlphaFoldDB" id="A0A6S6THP4"/>
<name>A0A6S6THP4_9BACT</name>
<dbReference type="GO" id="GO:0019878">
    <property type="term" value="P:lysine biosynthetic process via aminoadipic acid"/>
    <property type="evidence" value="ECO:0007669"/>
    <property type="project" value="TreeGrafter"/>
</dbReference>
<accession>A0A6S6THP4</accession>
<dbReference type="Pfam" id="PF22624">
    <property type="entry name" value="AASDHPPT_N"/>
    <property type="match status" value="1"/>
</dbReference>
<organism evidence="5">
    <name type="scientific">uncultured Aureispira sp</name>
    <dbReference type="NCBI Taxonomy" id="1331704"/>
    <lineage>
        <taxon>Bacteria</taxon>
        <taxon>Pseudomonadati</taxon>
        <taxon>Bacteroidota</taxon>
        <taxon>Saprospiria</taxon>
        <taxon>Saprospirales</taxon>
        <taxon>Saprospiraceae</taxon>
        <taxon>Aureispira</taxon>
        <taxon>environmental samples</taxon>
    </lineage>
</organism>
<dbReference type="InterPro" id="IPR050559">
    <property type="entry name" value="P-Pant_transferase_sf"/>
</dbReference>
<gene>
    <name evidence="5" type="ORF">HELGO_WM17582</name>
</gene>
<dbReference type="SUPFAM" id="SSF56214">
    <property type="entry name" value="4'-phosphopantetheinyl transferase"/>
    <property type="match status" value="2"/>
</dbReference>
<sequence>MIYLFLHPVESTIITDSFDCLITQLPRGIQDRILRKKQQKKRESSLLGYTLLQRALVHYYDTNLDAITFLSSGKPILKLANQLLSFNISHSRNLVGLVIGEANTLGLDIEAFRRFDKVEASFSFFSPVEQKAILAATSPDWKLIEFWSKKEALVKAVGGRMFDMAAYTDVRFDKAQWKGNTYQLSCIDYDFEGFIWIASLVPIDNITIKTIHDLNKM</sequence>
<keyword evidence="2" id="KW-0808">Transferase</keyword>
<dbReference type="EMBL" id="CACVAQ010000269">
    <property type="protein sequence ID" value="CAA6818844.1"/>
    <property type="molecule type" value="Genomic_DNA"/>
</dbReference>
<evidence type="ECO:0000259" key="3">
    <source>
        <dbReference type="Pfam" id="PF01648"/>
    </source>
</evidence>
<comment type="similarity">
    <text evidence="1">Belongs to the P-Pant transferase superfamily. Gsp/Sfp/HetI/AcpT family.</text>
</comment>